<keyword evidence="1" id="KW-1133">Transmembrane helix</keyword>
<dbReference type="EMBL" id="JAANAS010000083">
    <property type="protein sequence ID" value="NGZ90633.1"/>
    <property type="molecule type" value="Genomic_DNA"/>
</dbReference>
<sequence>MANDKKNIEDVFKALNDFKVEPQAQVWEGIEKKLVEKNKPIAWFTFRYAVGFIALLSVGVAILLNLIQPPADFAIKNSISYQKIINKHLLNSSLLNIQKVEQKTINSIKTSALSSTSKLKTSYKKTIVSPKIQAKEKTKPVNSSHENDLFTAAQSNYASASKENGFFDALHQLSFQQADFKIQLQPMRLNDLPLASVQNQNTSRQLANQIKNEKEEVSTSNQLEKRSLLSRFSVTPGVSPVFSGGNSAASYAKEMKETAQGTTNLSFGLQVAYEVTDKLSLRTGVHQIGSGYQTNNIVASYQSNPNQIATIAMGAGANLTFMDAKTFSEVTNPNARVPYSETSLTHELGFLEIPMEASYQVINKKIGVSLIGGMSTLLVNENRILGDFQGETYRIGRANNVNSTSFSANFGMGFNYQFTKKIKFHIEPNLRYQINTFDSATTNFKPYMIGVFSGIKFEF</sequence>
<dbReference type="AlphaFoldDB" id="A0A967DZW1"/>
<dbReference type="RefSeq" id="WP_166400868.1">
    <property type="nucleotide sequence ID" value="NZ_JAANAS010000083.1"/>
</dbReference>
<evidence type="ECO:0000256" key="1">
    <source>
        <dbReference type="SAM" id="Phobius"/>
    </source>
</evidence>
<name>A0A967DZW1_9FLAO</name>
<keyword evidence="1" id="KW-0812">Transmembrane</keyword>
<keyword evidence="4" id="KW-1185">Reference proteome</keyword>
<feature type="transmembrane region" description="Helical" evidence="1">
    <location>
        <begin position="41"/>
        <end position="67"/>
    </location>
</feature>
<gene>
    <name evidence="3" type="ORF">G7034_10255</name>
</gene>
<dbReference type="Proteomes" id="UP000643701">
    <property type="component" value="Unassembled WGS sequence"/>
</dbReference>
<dbReference type="Pfam" id="PF13568">
    <property type="entry name" value="OMP_b-brl_2"/>
    <property type="match status" value="1"/>
</dbReference>
<protein>
    <submittedName>
        <fullName evidence="3">Outer membrane beta-barrel protein</fullName>
    </submittedName>
</protein>
<organism evidence="3 4">
    <name type="scientific">Psychroflexus maritimus</name>
    <dbReference type="NCBI Taxonomy" id="2714865"/>
    <lineage>
        <taxon>Bacteria</taxon>
        <taxon>Pseudomonadati</taxon>
        <taxon>Bacteroidota</taxon>
        <taxon>Flavobacteriia</taxon>
        <taxon>Flavobacteriales</taxon>
        <taxon>Flavobacteriaceae</taxon>
        <taxon>Psychroflexus</taxon>
    </lineage>
</organism>
<accession>A0A967DZW1</accession>
<evidence type="ECO:0000313" key="3">
    <source>
        <dbReference type="EMBL" id="NGZ90633.1"/>
    </source>
</evidence>
<reference evidence="3" key="1">
    <citation type="submission" date="2020-03" db="EMBL/GenBank/DDBJ databases">
        <title>Psychroflexus Maritimus sp. nov., isolate from marine sediment.</title>
        <authorList>
            <person name="Zhong Y.-L."/>
        </authorList>
    </citation>
    <scope>NUCLEOTIDE SEQUENCE</scope>
    <source>
        <strain evidence="3">C1</strain>
    </source>
</reference>
<feature type="domain" description="Outer membrane protein beta-barrel" evidence="2">
    <location>
        <begin position="258"/>
        <end position="434"/>
    </location>
</feature>
<dbReference type="InterPro" id="IPR025665">
    <property type="entry name" value="Beta-barrel_OMP_2"/>
</dbReference>
<evidence type="ECO:0000259" key="2">
    <source>
        <dbReference type="Pfam" id="PF13568"/>
    </source>
</evidence>
<keyword evidence="1" id="KW-0472">Membrane</keyword>
<comment type="caution">
    <text evidence="3">The sequence shown here is derived from an EMBL/GenBank/DDBJ whole genome shotgun (WGS) entry which is preliminary data.</text>
</comment>
<evidence type="ECO:0000313" key="4">
    <source>
        <dbReference type="Proteomes" id="UP000643701"/>
    </source>
</evidence>
<proteinExistence type="predicted"/>